<evidence type="ECO:0000256" key="1">
    <source>
        <dbReference type="PROSITE-ProRule" id="PRU00169"/>
    </source>
</evidence>
<comment type="caution">
    <text evidence="3">The sequence shown here is derived from an EMBL/GenBank/DDBJ whole genome shotgun (WGS) entry which is preliminary data.</text>
</comment>
<dbReference type="InterPro" id="IPR011006">
    <property type="entry name" value="CheY-like_superfamily"/>
</dbReference>
<protein>
    <recommendedName>
        <fullName evidence="2">Response regulatory domain-containing protein</fullName>
    </recommendedName>
</protein>
<feature type="modified residue" description="4-aspartylphosphate" evidence="1">
    <location>
        <position position="67"/>
    </location>
</feature>
<dbReference type="SMART" id="SM00448">
    <property type="entry name" value="REC"/>
    <property type="match status" value="1"/>
</dbReference>
<evidence type="ECO:0000313" key="3">
    <source>
        <dbReference type="EMBL" id="KLN59399.1"/>
    </source>
</evidence>
<feature type="domain" description="Response regulatory" evidence="2">
    <location>
        <begin position="5"/>
        <end position="139"/>
    </location>
</feature>
<evidence type="ECO:0000313" key="4">
    <source>
        <dbReference type="Proteomes" id="UP000035444"/>
    </source>
</evidence>
<dbReference type="SUPFAM" id="SSF52172">
    <property type="entry name" value="CheY-like"/>
    <property type="match status" value="1"/>
</dbReference>
<gene>
    <name evidence="3" type="ORF">WH96_18050</name>
</gene>
<dbReference type="Proteomes" id="UP000035444">
    <property type="component" value="Unassembled WGS sequence"/>
</dbReference>
<dbReference type="GO" id="GO:0000160">
    <property type="term" value="P:phosphorelay signal transduction system"/>
    <property type="evidence" value="ECO:0007669"/>
    <property type="project" value="InterPro"/>
</dbReference>
<dbReference type="OrthoDB" id="7569831at2"/>
<dbReference type="AlphaFoldDB" id="A0A0H2MA70"/>
<organism evidence="3 4">
    <name type="scientific">Kiloniella spongiae</name>
    <dbReference type="NCBI Taxonomy" id="1489064"/>
    <lineage>
        <taxon>Bacteria</taxon>
        <taxon>Pseudomonadati</taxon>
        <taxon>Pseudomonadota</taxon>
        <taxon>Alphaproteobacteria</taxon>
        <taxon>Rhodospirillales</taxon>
        <taxon>Kiloniellaceae</taxon>
        <taxon>Kiloniella</taxon>
    </lineage>
</organism>
<proteinExistence type="predicted"/>
<name>A0A0H2MA70_9PROT</name>
<dbReference type="PROSITE" id="PS50110">
    <property type="entry name" value="RESPONSE_REGULATORY"/>
    <property type="match status" value="1"/>
</dbReference>
<reference evidence="3 4" key="1">
    <citation type="submission" date="2015-03" db="EMBL/GenBank/DDBJ databases">
        <title>Genome Sequence of Kiloniella spongiae MEBiC09566, isolated from a marine sponge.</title>
        <authorList>
            <person name="Shao Z."/>
            <person name="Wang L."/>
            <person name="Li X."/>
        </authorList>
    </citation>
    <scope>NUCLEOTIDE SEQUENCE [LARGE SCALE GENOMIC DNA]</scope>
    <source>
        <strain evidence="3 4">MEBiC09566</strain>
    </source>
</reference>
<keyword evidence="4" id="KW-1185">Reference proteome</keyword>
<dbReference type="PANTHER" id="PTHR44520:SF2">
    <property type="entry name" value="RESPONSE REGULATOR RCP1"/>
    <property type="match status" value="1"/>
</dbReference>
<dbReference type="RefSeq" id="WP_047765631.1">
    <property type="nucleotide sequence ID" value="NZ_LAQL01000016.1"/>
</dbReference>
<evidence type="ECO:0000259" key="2">
    <source>
        <dbReference type="PROSITE" id="PS50110"/>
    </source>
</evidence>
<dbReference type="Gene3D" id="3.40.50.2300">
    <property type="match status" value="1"/>
</dbReference>
<dbReference type="InterPro" id="IPR052893">
    <property type="entry name" value="TCS_response_regulator"/>
</dbReference>
<dbReference type="InterPro" id="IPR001789">
    <property type="entry name" value="Sig_transdc_resp-reg_receiver"/>
</dbReference>
<dbReference type="PANTHER" id="PTHR44520">
    <property type="entry name" value="RESPONSE REGULATOR RCP1-RELATED"/>
    <property type="match status" value="1"/>
</dbReference>
<accession>A0A0H2MA70</accession>
<keyword evidence="1" id="KW-0597">Phosphoprotein</keyword>
<dbReference type="Pfam" id="PF00072">
    <property type="entry name" value="Response_reg"/>
    <property type="match status" value="1"/>
</dbReference>
<sequence>MNKFSVMIIDDNEDDRYLLKRLMKKLDIATEIFEADNGQSALDFLTEYQFNKQKFPDDFPPIFIFLDINMPIMNGIEFLKKYSALRQTNKKHMSSIFTMYTSSEREEDIEIKELYDFVKGYIVKGNLKAENLQETIAKYL</sequence>
<dbReference type="STRING" id="1489064.WH96_18050"/>
<dbReference type="EMBL" id="LAQL01000016">
    <property type="protein sequence ID" value="KLN59399.1"/>
    <property type="molecule type" value="Genomic_DNA"/>
</dbReference>